<gene>
    <name evidence="3" type="ORF">Bhyg_14339</name>
</gene>
<name>A0A9Q0RXC2_9DIPT</name>
<protein>
    <submittedName>
        <fullName evidence="3">Uncharacterized protein</fullName>
    </submittedName>
</protein>
<evidence type="ECO:0000256" key="2">
    <source>
        <dbReference type="SAM" id="SignalP"/>
    </source>
</evidence>
<evidence type="ECO:0000313" key="3">
    <source>
        <dbReference type="EMBL" id="KAJ6635753.1"/>
    </source>
</evidence>
<keyword evidence="2" id="KW-0732">Signal</keyword>
<comment type="caution">
    <text evidence="3">The sequence shown here is derived from an EMBL/GenBank/DDBJ whole genome shotgun (WGS) entry which is preliminary data.</text>
</comment>
<proteinExistence type="predicted"/>
<reference evidence="3" key="1">
    <citation type="submission" date="2022-07" db="EMBL/GenBank/DDBJ databases">
        <authorList>
            <person name="Trinca V."/>
            <person name="Uliana J.V.C."/>
            <person name="Torres T.T."/>
            <person name="Ward R.J."/>
            <person name="Monesi N."/>
        </authorList>
    </citation>
    <scope>NUCLEOTIDE SEQUENCE</scope>
    <source>
        <strain evidence="3">HSMRA1968</strain>
        <tissue evidence="3">Whole embryos</tissue>
    </source>
</reference>
<evidence type="ECO:0000313" key="4">
    <source>
        <dbReference type="Proteomes" id="UP001151699"/>
    </source>
</evidence>
<dbReference type="Proteomes" id="UP001151699">
    <property type="component" value="Chromosome C"/>
</dbReference>
<accession>A0A9Q0RXC2</accession>
<keyword evidence="1" id="KW-0812">Transmembrane</keyword>
<keyword evidence="4" id="KW-1185">Reference proteome</keyword>
<keyword evidence="1" id="KW-1133">Transmembrane helix</keyword>
<organism evidence="3 4">
    <name type="scientific">Pseudolycoriella hygida</name>
    <dbReference type="NCBI Taxonomy" id="35572"/>
    <lineage>
        <taxon>Eukaryota</taxon>
        <taxon>Metazoa</taxon>
        <taxon>Ecdysozoa</taxon>
        <taxon>Arthropoda</taxon>
        <taxon>Hexapoda</taxon>
        <taxon>Insecta</taxon>
        <taxon>Pterygota</taxon>
        <taxon>Neoptera</taxon>
        <taxon>Endopterygota</taxon>
        <taxon>Diptera</taxon>
        <taxon>Nematocera</taxon>
        <taxon>Sciaroidea</taxon>
        <taxon>Sciaridae</taxon>
        <taxon>Pseudolycoriella</taxon>
    </lineage>
</organism>
<dbReference type="EMBL" id="WJQU01000004">
    <property type="protein sequence ID" value="KAJ6635753.1"/>
    <property type="molecule type" value="Genomic_DNA"/>
</dbReference>
<dbReference type="OrthoDB" id="6363452at2759"/>
<sequence length="209" mass="22972">MWRIHCVALLLLIGCVDLIRSDFSRDENTNSLYESNKGRGWMDTAKNALAGPAGKMVVYFAKEMISRSSGNSQILSLNLTNLLILVFLKALIFSAGLIGAGNWGQYARGRRSETSFGIQPDEPQLFLGYLAAEGSGDDTCLHKAACSSPELATEYVKAAKAIIQTAEMLDGELTNDLHYKDLIQRTERAILEGMSGAPCDIIYHCRIYN</sequence>
<feature type="chain" id="PRO_5040194421" evidence="2">
    <location>
        <begin position="22"/>
        <end position="209"/>
    </location>
</feature>
<dbReference type="PROSITE" id="PS51257">
    <property type="entry name" value="PROKAR_LIPOPROTEIN"/>
    <property type="match status" value="1"/>
</dbReference>
<dbReference type="AlphaFoldDB" id="A0A9Q0RXC2"/>
<feature type="signal peptide" evidence="2">
    <location>
        <begin position="1"/>
        <end position="21"/>
    </location>
</feature>
<evidence type="ECO:0000256" key="1">
    <source>
        <dbReference type="SAM" id="Phobius"/>
    </source>
</evidence>
<feature type="transmembrane region" description="Helical" evidence="1">
    <location>
        <begin position="82"/>
        <end position="103"/>
    </location>
</feature>
<keyword evidence="1" id="KW-0472">Membrane</keyword>